<dbReference type="Pfam" id="PF25597">
    <property type="entry name" value="SH3_retrovirus"/>
    <property type="match status" value="1"/>
</dbReference>
<feature type="non-terminal residue" evidence="3">
    <location>
        <position position="309"/>
    </location>
</feature>
<protein>
    <submittedName>
        <fullName evidence="3">Copia-type polyprotein</fullName>
    </submittedName>
</protein>
<dbReference type="InterPro" id="IPR043502">
    <property type="entry name" value="DNA/RNA_pol_sf"/>
</dbReference>
<dbReference type="InterPro" id="IPR057670">
    <property type="entry name" value="SH3_retrovirus"/>
</dbReference>
<comment type="caution">
    <text evidence="3">The sequence shown here is derived from an EMBL/GenBank/DDBJ whole genome shotgun (WGS) entry which is preliminary data.</text>
</comment>
<organism evidence="3 4">
    <name type="scientific">Trifolium pratense</name>
    <name type="common">Red clover</name>
    <dbReference type="NCBI Taxonomy" id="57577"/>
    <lineage>
        <taxon>Eukaryota</taxon>
        <taxon>Viridiplantae</taxon>
        <taxon>Streptophyta</taxon>
        <taxon>Embryophyta</taxon>
        <taxon>Tracheophyta</taxon>
        <taxon>Spermatophyta</taxon>
        <taxon>Magnoliopsida</taxon>
        <taxon>eudicotyledons</taxon>
        <taxon>Gunneridae</taxon>
        <taxon>Pentapetalae</taxon>
        <taxon>rosids</taxon>
        <taxon>fabids</taxon>
        <taxon>Fabales</taxon>
        <taxon>Fabaceae</taxon>
        <taxon>Papilionoideae</taxon>
        <taxon>50 kb inversion clade</taxon>
        <taxon>NPAAA clade</taxon>
        <taxon>Hologalegina</taxon>
        <taxon>IRL clade</taxon>
        <taxon>Trifolieae</taxon>
        <taxon>Trifolium</taxon>
    </lineage>
</organism>
<dbReference type="Proteomes" id="UP000236291">
    <property type="component" value="Unassembled WGS sequence"/>
</dbReference>
<sequence>MYAEGCPTKRLKDNTPEELWTGQTPSVKHLKFFGSLCYRHIPDEKRRKLDDKTEKLILIGYDDIGAYKMYNPTNRKVVIIRYVIVDEKSQWKWSSETNKQATMQLEDGVNDVVITHQPVVNQNQGTNHEEDNVDDLLITGHNVDNIEKFKGRLKSEFEMSDLGKLNYFLGLEFHYAPNGIVLHQRKYIADVLKRFYMENCNEVETLMEANLKLSKSEDEQAVDATLFKQVVGSLRFICNTRPDINYAVGLMSRLMSKPKTSHLIAAKKILRYLKGTHDYGLVFPTSNSETQIELEGFSDSDWCGDKDDR</sequence>
<evidence type="ECO:0000259" key="2">
    <source>
        <dbReference type="Pfam" id="PF25597"/>
    </source>
</evidence>
<name>A0A2K3JQ95_TRIPR</name>
<accession>A0A2K3JQ95</accession>
<reference evidence="3 4" key="1">
    <citation type="journal article" date="2014" name="Am. J. Bot.">
        <title>Genome assembly and annotation for red clover (Trifolium pratense; Fabaceae).</title>
        <authorList>
            <person name="Istvanek J."/>
            <person name="Jaros M."/>
            <person name="Krenek A."/>
            <person name="Repkova J."/>
        </authorList>
    </citation>
    <scope>NUCLEOTIDE SEQUENCE [LARGE SCALE GENOMIC DNA]</scope>
    <source>
        <strain evidence="4">cv. Tatra</strain>
        <tissue evidence="3">Young leaves</tissue>
    </source>
</reference>
<reference evidence="3 4" key="2">
    <citation type="journal article" date="2017" name="Front. Plant Sci.">
        <title>Gene Classification and Mining of Molecular Markers Useful in Red Clover (Trifolium pratense) Breeding.</title>
        <authorList>
            <person name="Istvanek J."/>
            <person name="Dluhosova J."/>
            <person name="Dluhos P."/>
            <person name="Patkova L."/>
            <person name="Nedelnik J."/>
            <person name="Repkova J."/>
        </authorList>
    </citation>
    <scope>NUCLEOTIDE SEQUENCE [LARGE SCALE GENOMIC DNA]</scope>
    <source>
        <strain evidence="4">cv. Tatra</strain>
        <tissue evidence="3">Young leaves</tissue>
    </source>
</reference>
<feature type="domain" description="Retroviral polymerase SH3-like" evidence="2">
    <location>
        <begin position="35"/>
        <end position="97"/>
    </location>
</feature>
<dbReference type="AlphaFoldDB" id="A0A2K3JQ95"/>
<proteinExistence type="predicted"/>
<dbReference type="Pfam" id="PF07727">
    <property type="entry name" value="RVT_2"/>
    <property type="match status" value="1"/>
</dbReference>
<evidence type="ECO:0000313" key="3">
    <source>
        <dbReference type="EMBL" id="PNX56200.1"/>
    </source>
</evidence>
<dbReference type="SUPFAM" id="SSF56672">
    <property type="entry name" value="DNA/RNA polymerases"/>
    <property type="match status" value="1"/>
</dbReference>
<dbReference type="InterPro" id="IPR013103">
    <property type="entry name" value="RVT_2"/>
</dbReference>
<evidence type="ECO:0000313" key="4">
    <source>
        <dbReference type="Proteomes" id="UP000236291"/>
    </source>
</evidence>
<dbReference type="PANTHER" id="PTHR11439:SF483">
    <property type="entry name" value="PEPTIDE SYNTHASE GLIP-LIKE, PUTATIVE (AFU_ORTHOLOGUE AFUA_3G12920)-RELATED"/>
    <property type="match status" value="1"/>
</dbReference>
<dbReference type="PANTHER" id="PTHR11439">
    <property type="entry name" value="GAG-POL-RELATED RETROTRANSPOSON"/>
    <property type="match status" value="1"/>
</dbReference>
<feature type="domain" description="Reverse transcriptase Ty1/copia-type" evidence="1">
    <location>
        <begin position="133"/>
        <end position="208"/>
    </location>
</feature>
<evidence type="ECO:0000259" key="1">
    <source>
        <dbReference type="Pfam" id="PF07727"/>
    </source>
</evidence>
<gene>
    <name evidence="3" type="ORF">L195_g049759</name>
</gene>
<dbReference type="STRING" id="57577.A0A2K3JQ95"/>
<dbReference type="EMBL" id="ASHM01074061">
    <property type="protein sequence ID" value="PNX56200.1"/>
    <property type="molecule type" value="Genomic_DNA"/>
</dbReference>